<evidence type="ECO:0000313" key="1">
    <source>
        <dbReference type="EMBL" id="GAI49801.1"/>
    </source>
</evidence>
<name>X1Q4X6_9ZZZZ</name>
<proteinExistence type="predicted"/>
<dbReference type="AlphaFoldDB" id="X1Q4X6"/>
<organism evidence="1">
    <name type="scientific">marine sediment metagenome</name>
    <dbReference type="NCBI Taxonomy" id="412755"/>
    <lineage>
        <taxon>unclassified sequences</taxon>
        <taxon>metagenomes</taxon>
        <taxon>ecological metagenomes</taxon>
    </lineage>
</organism>
<accession>X1Q4X6</accession>
<comment type="caution">
    <text evidence="1">The sequence shown here is derived from an EMBL/GenBank/DDBJ whole genome shotgun (WGS) entry which is preliminary data.</text>
</comment>
<protein>
    <submittedName>
        <fullName evidence="1">Uncharacterized protein</fullName>
    </submittedName>
</protein>
<reference evidence="1" key="1">
    <citation type="journal article" date="2014" name="Front. Microbiol.">
        <title>High frequency of phylogenetically diverse reductive dehalogenase-homologous genes in deep subseafloor sedimentary metagenomes.</title>
        <authorList>
            <person name="Kawai M."/>
            <person name="Futagami T."/>
            <person name="Toyoda A."/>
            <person name="Takaki Y."/>
            <person name="Nishi S."/>
            <person name="Hori S."/>
            <person name="Arai W."/>
            <person name="Tsubouchi T."/>
            <person name="Morono Y."/>
            <person name="Uchiyama I."/>
            <person name="Ito T."/>
            <person name="Fujiyama A."/>
            <person name="Inagaki F."/>
            <person name="Takami H."/>
        </authorList>
    </citation>
    <scope>NUCLEOTIDE SEQUENCE</scope>
    <source>
        <strain evidence="1">Expedition CK06-06</strain>
    </source>
</reference>
<gene>
    <name evidence="1" type="ORF">S06H3_52493</name>
</gene>
<dbReference type="EMBL" id="BARV01033393">
    <property type="protein sequence ID" value="GAI49801.1"/>
    <property type="molecule type" value="Genomic_DNA"/>
</dbReference>
<sequence>MAKGRKSSRQTIPKEESKADRFVRVVTPRMAKAMKAIRTIGFCAGATYEYTPKQVEQIIIALTAAVVRVDKQFTDKKSDEPEFGFDD</sequence>